<dbReference type="SUPFAM" id="SSF56672">
    <property type="entry name" value="DNA/RNA polymerases"/>
    <property type="match status" value="1"/>
</dbReference>
<reference evidence="8" key="1">
    <citation type="submission" date="2016-06" db="EMBL/GenBank/DDBJ databases">
        <title>Parallel loss of symbiosis genes in relatives of nitrogen-fixing non-legume Parasponia.</title>
        <authorList>
            <person name="Van Velzen R."/>
            <person name="Holmer R."/>
            <person name="Bu F."/>
            <person name="Rutten L."/>
            <person name="Van Zeijl A."/>
            <person name="Liu W."/>
            <person name="Santuari L."/>
            <person name="Cao Q."/>
            <person name="Sharma T."/>
            <person name="Shen D."/>
            <person name="Roswanjaya Y."/>
            <person name="Wardhani T."/>
            <person name="Kalhor M.S."/>
            <person name="Jansen J."/>
            <person name="Van den Hoogen J."/>
            <person name="Gungor B."/>
            <person name="Hartog M."/>
            <person name="Hontelez J."/>
            <person name="Verver J."/>
            <person name="Yang W.-C."/>
            <person name="Schijlen E."/>
            <person name="Repin R."/>
            <person name="Schilthuizen M."/>
            <person name="Schranz E."/>
            <person name="Heidstra R."/>
            <person name="Miyata K."/>
            <person name="Fedorova E."/>
            <person name="Kohlen W."/>
            <person name="Bisseling T."/>
            <person name="Smit S."/>
            <person name="Geurts R."/>
        </authorList>
    </citation>
    <scope>NUCLEOTIDE SEQUENCE [LARGE SCALE GENOMIC DNA]</scope>
    <source>
        <strain evidence="8">cv. WU1-14</strain>
    </source>
</reference>
<dbReference type="GO" id="GO:0005657">
    <property type="term" value="C:replication fork"/>
    <property type="evidence" value="ECO:0007669"/>
    <property type="project" value="TreeGrafter"/>
</dbReference>
<comment type="caution">
    <text evidence="7">The sequence shown here is derived from an EMBL/GenBank/DDBJ whole genome shotgun (WGS) entry which is preliminary data.</text>
</comment>
<evidence type="ECO:0000313" key="8">
    <source>
        <dbReference type="Proteomes" id="UP000237105"/>
    </source>
</evidence>
<evidence type="ECO:0000256" key="3">
    <source>
        <dbReference type="ARBA" id="ARBA00022723"/>
    </source>
</evidence>
<keyword evidence="5" id="KW-0234">DNA repair</keyword>
<dbReference type="Gene3D" id="3.30.70.270">
    <property type="match status" value="1"/>
</dbReference>
<dbReference type="GO" id="GO:0046872">
    <property type="term" value="F:metal ion binding"/>
    <property type="evidence" value="ECO:0007669"/>
    <property type="project" value="UniProtKB-KW"/>
</dbReference>
<dbReference type="GO" id="GO:0035861">
    <property type="term" value="C:site of double-strand break"/>
    <property type="evidence" value="ECO:0007669"/>
    <property type="project" value="TreeGrafter"/>
</dbReference>
<evidence type="ECO:0000256" key="1">
    <source>
        <dbReference type="ARBA" id="ARBA00004123"/>
    </source>
</evidence>
<organism evidence="7 8">
    <name type="scientific">Parasponia andersonii</name>
    <name type="common">Sponia andersonii</name>
    <dbReference type="NCBI Taxonomy" id="3476"/>
    <lineage>
        <taxon>Eukaryota</taxon>
        <taxon>Viridiplantae</taxon>
        <taxon>Streptophyta</taxon>
        <taxon>Embryophyta</taxon>
        <taxon>Tracheophyta</taxon>
        <taxon>Spermatophyta</taxon>
        <taxon>Magnoliopsida</taxon>
        <taxon>eudicotyledons</taxon>
        <taxon>Gunneridae</taxon>
        <taxon>Pentapetalae</taxon>
        <taxon>rosids</taxon>
        <taxon>fabids</taxon>
        <taxon>Rosales</taxon>
        <taxon>Cannabaceae</taxon>
        <taxon>Parasponia</taxon>
    </lineage>
</organism>
<dbReference type="GO" id="GO:0009314">
    <property type="term" value="P:response to radiation"/>
    <property type="evidence" value="ECO:0007669"/>
    <property type="project" value="TreeGrafter"/>
</dbReference>
<comment type="subcellular location">
    <subcellularLocation>
        <location evidence="1">Nucleus</location>
    </subcellularLocation>
</comment>
<evidence type="ECO:0000256" key="4">
    <source>
        <dbReference type="ARBA" id="ARBA00022763"/>
    </source>
</evidence>
<dbReference type="GO" id="GO:0006281">
    <property type="term" value="P:DNA repair"/>
    <property type="evidence" value="ECO:0007669"/>
    <property type="project" value="UniProtKB-KW"/>
</dbReference>
<evidence type="ECO:0000256" key="2">
    <source>
        <dbReference type="ARBA" id="ARBA00022679"/>
    </source>
</evidence>
<dbReference type="InterPro" id="IPR043128">
    <property type="entry name" value="Rev_trsase/Diguanyl_cyclase"/>
</dbReference>
<evidence type="ECO:0000256" key="6">
    <source>
        <dbReference type="ARBA" id="ARBA00023242"/>
    </source>
</evidence>
<dbReference type="GO" id="GO:0005634">
    <property type="term" value="C:nucleus"/>
    <property type="evidence" value="ECO:0007669"/>
    <property type="project" value="UniProtKB-SubCell"/>
</dbReference>
<dbReference type="AlphaFoldDB" id="A0A2P5CR26"/>
<evidence type="ECO:0000256" key="5">
    <source>
        <dbReference type="ARBA" id="ARBA00023204"/>
    </source>
</evidence>
<dbReference type="Pfam" id="PF21704">
    <property type="entry name" value="POLH-Rev1_HhH"/>
    <property type="match status" value="1"/>
</dbReference>
<proteinExistence type="predicted"/>
<keyword evidence="3" id="KW-0479">Metal-binding</keyword>
<dbReference type="PANTHER" id="PTHR45873">
    <property type="entry name" value="DNA POLYMERASE ETA"/>
    <property type="match status" value="1"/>
</dbReference>
<dbReference type="Gene3D" id="1.10.150.20">
    <property type="entry name" value="5' to 3' exonuclease, C-terminal subdomain"/>
    <property type="match status" value="1"/>
</dbReference>
<keyword evidence="8" id="KW-1185">Reference proteome</keyword>
<gene>
    <name evidence="7" type="ORF">PanWU01x14_131740</name>
</gene>
<keyword evidence="6" id="KW-0539">Nucleus</keyword>
<evidence type="ECO:0000313" key="7">
    <source>
        <dbReference type="EMBL" id="PON63510.1"/>
    </source>
</evidence>
<protein>
    <submittedName>
        <fullName evidence="7">Uncharacterized protein</fullName>
    </submittedName>
</protein>
<dbReference type="GO" id="GO:0003887">
    <property type="term" value="F:DNA-directed DNA polymerase activity"/>
    <property type="evidence" value="ECO:0007669"/>
    <property type="project" value="TreeGrafter"/>
</dbReference>
<dbReference type="InterPro" id="IPR052230">
    <property type="entry name" value="DNA_polymerase_eta"/>
</dbReference>
<dbReference type="Proteomes" id="UP000237105">
    <property type="component" value="Unassembled WGS sequence"/>
</dbReference>
<name>A0A2P5CR26_PARAD</name>
<keyword evidence="2" id="KW-0808">Transferase</keyword>
<dbReference type="EMBL" id="JXTB01000104">
    <property type="protein sequence ID" value="PON63510.1"/>
    <property type="molecule type" value="Genomic_DNA"/>
</dbReference>
<accession>A0A2P5CR26</accession>
<dbReference type="GO" id="GO:0042276">
    <property type="term" value="P:error-prone translesion synthesis"/>
    <property type="evidence" value="ECO:0007669"/>
    <property type="project" value="TreeGrafter"/>
</dbReference>
<dbReference type="PANTHER" id="PTHR45873:SF1">
    <property type="entry name" value="DNA POLYMERASE ETA"/>
    <property type="match status" value="1"/>
</dbReference>
<dbReference type="STRING" id="3476.A0A2P5CR26"/>
<sequence length="145" mass="16387">MEVSFLGSTATLLFKRHGALGAGTEHGQFSSRRKDADHHDKLLACGTVIVAELRMKVLEKTEFTCSAGIAHNMEITSSLARDLFLGVSTVGDLLQFLEEKLQECYGINIGTWLWNIARGIMEKKFRDAFFLRVMVQRRHFLDPEL</sequence>
<dbReference type="InterPro" id="IPR043502">
    <property type="entry name" value="DNA/RNA_pol_sf"/>
</dbReference>
<dbReference type="OrthoDB" id="1610642at2759"/>
<keyword evidence="4" id="KW-0227">DNA damage</keyword>